<evidence type="ECO:0000256" key="1">
    <source>
        <dbReference type="SAM" id="Phobius"/>
    </source>
</evidence>
<dbReference type="Proteomes" id="UP000027186">
    <property type="component" value="Plasmid AbAZ39_p1"/>
</dbReference>
<keyword evidence="1" id="KW-0472">Membrane</keyword>
<name>A0A2K1FRP5_9PROT</name>
<reference evidence="3 10" key="4">
    <citation type="submission" date="2019-07" db="EMBL/GenBank/DDBJ databases">
        <title>Genome sequencing of the stress-tolerant strain Azospirillum brasilense Az19.</title>
        <authorList>
            <person name="Maroniche G.A."/>
            <person name="Garcia J.E."/>
            <person name="Pagnussat L."/>
            <person name="Amenta M."/>
            <person name="Creus C.M."/>
        </authorList>
    </citation>
    <scope>NUCLEOTIDE SEQUENCE [LARGE SCALE GENOMIC DNA]</scope>
    <source>
        <strain evidence="3 10">Az19</strain>
    </source>
</reference>
<accession>A0A2K1FRP5</accession>
<keyword evidence="1" id="KW-0812">Transmembrane</keyword>
<evidence type="ECO:0000313" key="10">
    <source>
        <dbReference type="Proteomes" id="UP000325333"/>
    </source>
</evidence>
<keyword evidence="5" id="KW-0614">Plasmid</keyword>
<reference evidence="2 7" key="1">
    <citation type="journal article" date="2014" name="Genome Announc.">
        <title>Complete Genome Sequence of the Model Rhizosphere Strain Azospirillum brasilense Az39, Successfully Applied in Agriculture.</title>
        <authorList>
            <person name="Rivera D."/>
            <person name="Revale S."/>
            <person name="Molina R."/>
            <person name="Gualpa J."/>
            <person name="Puente M."/>
            <person name="Maroniche G."/>
            <person name="Paris G."/>
            <person name="Baker D."/>
            <person name="Clavijo B."/>
            <person name="McLay K."/>
            <person name="Spaepen S."/>
            <person name="Perticari A."/>
            <person name="Vazquez M."/>
            <person name="Wisniewski-Dye F."/>
            <person name="Watkins C."/>
            <person name="Martinez-Abarca F."/>
            <person name="Vanderleyden J."/>
            <person name="Cassan F."/>
        </authorList>
    </citation>
    <scope>NUCLEOTIDE SEQUENCE [LARGE SCALE GENOMIC DNA]</scope>
    <source>
        <strain evidence="2 7">Az39</strain>
        <plasmid evidence="2">AbAZ39_p1</plasmid>
    </source>
</reference>
<evidence type="ECO:0000313" key="8">
    <source>
        <dbReference type="Proteomes" id="UP000236268"/>
    </source>
</evidence>
<reference evidence="6 9" key="3">
    <citation type="submission" date="2018-09" db="EMBL/GenBank/DDBJ databases">
        <title>Whole genome based analysis of evolution and adaptive divergence in Indian and Brazilian strains of Azospirillum brasilense.</title>
        <authorList>
            <person name="Singh C."/>
            <person name="Tripathi A.K."/>
        </authorList>
    </citation>
    <scope>NUCLEOTIDE SEQUENCE [LARGE SCALE GENOMIC DNA]</scope>
    <source>
        <strain evidence="6 9">MTCC4035</strain>
        <plasmid evidence="6 9">p1</plasmid>
    </source>
</reference>
<sequence length="65" mass="7122">MSSDREPPEELVCLPFPEAMALWLLMSNPGETDPSLDLRLLHTLSVAFVLLAFGAVALLAWFHAA</sequence>
<dbReference type="EMBL" id="POWG01000057">
    <property type="protein sequence ID" value="PNQ95201.1"/>
    <property type="molecule type" value="Genomic_DNA"/>
</dbReference>
<geneLocation type="plasmid" evidence="5">
    <name>p37unnamed</name>
</geneLocation>
<dbReference type="RefSeq" id="WP_040134251.1">
    <property type="nucleotide sequence ID" value="NZ_CP007794.1"/>
</dbReference>
<keyword evidence="1" id="KW-1133">Transmembrane helix</keyword>
<feature type="transmembrane region" description="Helical" evidence="1">
    <location>
        <begin position="40"/>
        <end position="62"/>
    </location>
</feature>
<evidence type="ECO:0000313" key="6">
    <source>
        <dbReference type="EMBL" id="QCN96717.1"/>
    </source>
</evidence>
<dbReference type="EMBL" id="CP032322">
    <property type="protein sequence ID" value="QCN96717.1"/>
    <property type="molecule type" value="Genomic_DNA"/>
</dbReference>
<dbReference type="EMBL" id="CP007794">
    <property type="protein sequence ID" value="AIB13920.1"/>
    <property type="molecule type" value="Genomic_DNA"/>
</dbReference>
<protein>
    <submittedName>
        <fullName evidence="5">Uncharacterized protein</fullName>
    </submittedName>
</protein>
<evidence type="ECO:0000313" key="4">
    <source>
        <dbReference type="EMBL" id="MFL7905168.1"/>
    </source>
</evidence>
<dbReference type="Proteomes" id="UP000236268">
    <property type="component" value="Unassembled WGS sequence"/>
</dbReference>
<gene>
    <name evidence="2" type="ORF">ABAZ39_18455</name>
    <name evidence="4" type="ORF">ACJ41P_28840</name>
    <name evidence="5" type="ORF">C1S70_30155</name>
    <name evidence="6" type="ORF">D3093_15420</name>
    <name evidence="3" type="ORF">FH063_006283</name>
</gene>
<dbReference type="AlphaFoldDB" id="A0A2K1FRP5"/>
<reference evidence="5 8" key="2">
    <citation type="submission" date="2018-01" db="EMBL/GenBank/DDBJ databases">
        <title>Whole genome sequence of Azospirillum brasilense REC3 isolated from strawberry roots.</title>
        <authorList>
            <person name="Fontana C.A."/>
            <person name="Salazar S.M."/>
            <person name="Bassi D."/>
            <person name="Puglisi E."/>
            <person name="Lovaisa N.C."/>
            <person name="Toffoli L.M."/>
            <person name="Pedraza R."/>
            <person name="Cocconcelli P.S."/>
        </authorList>
    </citation>
    <scope>NUCLEOTIDE SEQUENCE [LARGE SCALE GENOMIC DNA]</scope>
    <source>
        <strain evidence="5 8">REC3</strain>
        <plasmid evidence="5">p37unnamed</plasmid>
    </source>
</reference>
<reference evidence="4 11" key="5">
    <citation type="submission" date="2024-11" db="EMBL/GenBank/DDBJ databases">
        <title>Draft genome sequences of two bacteria associated to sugarcane roots in Colombia.</title>
        <authorList>
            <person name="Pardo-Diaz S."/>
            <person name="Masmela-Mendoza J."/>
            <person name="Delgadillo-Duran P."/>
            <person name="Bautista E.J."/>
            <person name="Rojas-Tapias D.F."/>
        </authorList>
    </citation>
    <scope>NUCLEOTIDE SEQUENCE [LARGE SCALE GENOMIC DNA]</scope>
    <source>
        <strain evidence="4 11">Ap18</strain>
    </source>
</reference>
<proteinExistence type="predicted"/>
<evidence type="ECO:0000313" key="2">
    <source>
        <dbReference type="EMBL" id="AIB13920.1"/>
    </source>
</evidence>
<dbReference type="KEGG" id="aare:D3093_15420"/>
<evidence type="ECO:0000313" key="9">
    <source>
        <dbReference type="Proteomes" id="UP000298595"/>
    </source>
</evidence>
<dbReference type="Proteomes" id="UP001628281">
    <property type="component" value="Unassembled WGS sequence"/>
</dbReference>
<dbReference type="Proteomes" id="UP000298595">
    <property type="component" value="Plasmid p1"/>
</dbReference>
<dbReference type="KEGG" id="abq:ABAZ39_18455"/>
<evidence type="ECO:0000313" key="3">
    <source>
        <dbReference type="EMBL" id="KAA1055007.1"/>
    </source>
</evidence>
<dbReference type="EMBL" id="VEWN01000008">
    <property type="protein sequence ID" value="KAA1055007.1"/>
    <property type="molecule type" value="Genomic_DNA"/>
</dbReference>
<accession>A0A060DMF1</accession>
<geneLocation type="plasmid" evidence="2 7">
    <name>AbAZ39_p1</name>
</geneLocation>
<dbReference type="Proteomes" id="UP000325333">
    <property type="component" value="Unassembled WGS sequence"/>
</dbReference>
<organism evidence="5 8">
    <name type="scientific">Azospirillum argentinense</name>
    <dbReference type="NCBI Taxonomy" id="2970906"/>
    <lineage>
        <taxon>Bacteria</taxon>
        <taxon>Pseudomonadati</taxon>
        <taxon>Pseudomonadota</taxon>
        <taxon>Alphaproteobacteria</taxon>
        <taxon>Rhodospirillales</taxon>
        <taxon>Azospirillaceae</taxon>
        <taxon>Azospirillum</taxon>
    </lineage>
</organism>
<evidence type="ECO:0000313" key="5">
    <source>
        <dbReference type="EMBL" id="PNQ95201.1"/>
    </source>
</evidence>
<keyword evidence="11" id="KW-1185">Reference proteome</keyword>
<evidence type="ECO:0000313" key="7">
    <source>
        <dbReference type="Proteomes" id="UP000027186"/>
    </source>
</evidence>
<evidence type="ECO:0000313" key="11">
    <source>
        <dbReference type="Proteomes" id="UP001628281"/>
    </source>
</evidence>
<geneLocation type="plasmid" evidence="6 9">
    <name>p1</name>
</geneLocation>
<dbReference type="EMBL" id="JBJLSN010000069">
    <property type="protein sequence ID" value="MFL7905168.1"/>
    <property type="molecule type" value="Genomic_DNA"/>
</dbReference>